<accession>A0ACB4UN80</accession>
<keyword evidence="2" id="KW-1185">Reference proteome</keyword>
<dbReference type="Proteomes" id="UP000053711">
    <property type="component" value="Unassembled WGS sequence"/>
</dbReference>
<gene>
    <name evidence="1" type="ORF">H640_06118</name>
</gene>
<evidence type="ECO:0000313" key="1">
    <source>
        <dbReference type="EMBL" id="ERF65534.1"/>
    </source>
</evidence>
<reference evidence="1 2" key="1">
    <citation type="journal article" date="2013" name="BMC Genomics">
        <title>Comparative genomics reveals distinct host-interacting traits of three major human-associated propionibacteria.</title>
        <authorList>
            <person name="Mak T.N."/>
            <person name="Schmid M."/>
            <person name="Brzuszkiewicz E."/>
            <person name="Zeng G."/>
            <person name="Meyer R."/>
            <person name="Sfanos K.S."/>
            <person name="Brinkmann V."/>
            <person name="Meyer T.F."/>
            <person name="Bruggemann H."/>
        </authorList>
    </citation>
    <scope>NUCLEOTIDE SEQUENCE [LARGE SCALE GENOMIC DNA]</scope>
    <source>
        <strain evidence="1 2">TM11</strain>
    </source>
</reference>
<organism evidence="1 2">
    <name type="scientific">Cutibacterium granulosum TM11</name>
    <dbReference type="NCBI Taxonomy" id="1292373"/>
    <lineage>
        <taxon>Bacteria</taxon>
        <taxon>Bacillati</taxon>
        <taxon>Actinomycetota</taxon>
        <taxon>Actinomycetes</taxon>
        <taxon>Propionibacteriales</taxon>
        <taxon>Propionibacteriaceae</taxon>
        <taxon>Cutibacterium</taxon>
    </lineage>
</organism>
<protein>
    <submittedName>
        <fullName evidence="1">Uncharacterized protein</fullName>
    </submittedName>
</protein>
<name>A0ACB4UN80_9ACTN</name>
<proteinExistence type="predicted"/>
<dbReference type="EMBL" id="AOST01000053">
    <property type="protein sequence ID" value="ERF65534.1"/>
    <property type="molecule type" value="Genomic_DNA"/>
</dbReference>
<comment type="caution">
    <text evidence="1">The sequence shown here is derived from an EMBL/GenBank/DDBJ whole genome shotgun (WGS) entry which is preliminary data.</text>
</comment>
<evidence type="ECO:0000313" key="2">
    <source>
        <dbReference type="Proteomes" id="UP000053711"/>
    </source>
</evidence>
<sequence length="38" mass="4272">MPSIRRKKVQRVVVPIAFVLVLAALVAQGYYFFTAMMG</sequence>